<dbReference type="InterPro" id="IPR006450">
    <property type="entry name" value="Phage_HK97_gp6-like"/>
</dbReference>
<sequence length="96" mass="10846">MQVSEITPVELAKYAREDETESDVISTFTLILSAVKAYIKGYTGLSDEQLNTKEDISIAVFVLSNEMYENRIFTVKDNNVNKVVQSILDMHSINLL</sequence>
<protein>
    <recommendedName>
        <fullName evidence="7">Phage gp6-like head-tail connector protein</fullName>
    </recommendedName>
</protein>
<evidence type="ECO:0000313" key="1">
    <source>
        <dbReference type="EMBL" id="AVK95602.1"/>
    </source>
</evidence>
<organism evidence="2 5">
    <name type="scientific">Lysinibacillus sphaericus</name>
    <name type="common">Bacillus sphaericus</name>
    <dbReference type="NCBI Taxonomy" id="1421"/>
    <lineage>
        <taxon>Bacteria</taxon>
        <taxon>Bacillati</taxon>
        <taxon>Bacillota</taxon>
        <taxon>Bacilli</taxon>
        <taxon>Bacillales</taxon>
        <taxon>Bacillaceae</taxon>
        <taxon>Lysinibacillus</taxon>
    </lineage>
</organism>
<dbReference type="EMBL" id="CP019980">
    <property type="protein sequence ID" value="AVK98649.1"/>
    <property type="molecule type" value="Genomic_DNA"/>
</dbReference>
<dbReference type="EMBL" id="UFSZ01000001">
    <property type="protein sequence ID" value="SUV18693.1"/>
    <property type="molecule type" value="Genomic_DNA"/>
</dbReference>
<evidence type="ECO:0000313" key="2">
    <source>
        <dbReference type="EMBL" id="AVK98649.1"/>
    </source>
</evidence>
<dbReference type="RefSeq" id="WP_024360937.1">
    <property type="nucleotide sequence ID" value="NZ_BJNS01000113.1"/>
</dbReference>
<dbReference type="Proteomes" id="UP000238825">
    <property type="component" value="Chromosome"/>
</dbReference>
<evidence type="ECO:0000313" key="3">
    <source>
        <dbReference type="EMBL" id="SUV15368.1"/>
    </source>
</evidence>
<dbReference type="NCBIfam" id="TIGR01560">
    <property type="entry name" value="put_DNA_pack"/>
    <property type="match status" value="1"/>
</dbReference>
<dbReference type="GeneID" id="48278718"/>
<gene>
    <name evidence="1" type="ORF">LS41612_04595</name>
    <name evidence="2" type="ORF">LS41612_21150</name>
    <name evidence="3" type="ORF">NCTC10338_00432</name>
    <name evidence="4" type="ORF">NCTC10338_03858</name>
</gene>
<dbReference type="EMBL" id="UFSZ01000001">
    <property type="protein sequence ID" value="SUV15368.1"/>
    <property type="molecule type" value="Genomic_DNA"/>
</dbReference>
<reference evidence="2 5" key="1">
    <citation type="submission" date="2017-03" db="EMBL/GenBank/DDBJ databases">
        <title>The whole genome sequencing and assembly of Lysinibacillus sphaericus DSM 28T strain.</title>
        <authorList>
            <person name="Lee Y.-J."/>
            <person name="Yi H."/>
            <person name="Bahn Y.-S."/>
            <person name="Kim J.F."/>
            <person name="Lee D.-W."/>
        </authorList>
    </citation>
    <scope>NUCLEOTIDE SEQUENCE [LARGE SCALE GENOMIC DNA]</scope>
    <source>
        <strain evidence="2 5">DSM 28</strain>
    </source>
</reference>
<evidence type="ECO:0008006" key="7">
    <source>
        <dbReference type="Google" id="ProtNLM"/>
    </source>
</evidence>
<evidence type="ECO:0000313" key="4">
    <source>
        <dbReference type="EMBL" id="SUV18693.1"/>
    </source>
</evidence>
<dbReference type="Proteomes" id="UP000255295">
    <property type="component" value="Unassembled WGS sequence"/>
</dbReference>
<evidence type="ECO:0000313" key="6">
    <source>
        <dbReference type="Proteomes" id="UP000255295"/>
    </source>
</evidence>
<reference evidence="3 6" key="2">
    <citation type="submission" date="2018-06" db="EMBL/GenBank/DDBJ databases">
        <authorList>
            <consortium name="Pathogen Informatics"/>
            <person name="Doyle S."/>
        </authorList>
    </citation>
    <scope>NUCLEOTIDE SEQUENCE [LARGE SCALE GENOMIC DNA]</scope>
    <source>
        <strain evidence="3 6">NCTC10338</strain>
    </source>
</reference>
<dbReference type="CDD" id="cd08054">
    <property type="entry name" value="gp6"/>
    <property type="match status" value="1"/>
</dbReference>
<name>A0A2S0K5R7_LYSSH</name>
<proteinExistence type="predicted"/>
<accession>A0A2S0K5R7</accession>
<dbReference type="AlphaFoldDB" id="A0A2S0K5R7"/>
<dbReference type="EMBL" id="CP019980">
    <property type="protein sequence ID" value="AVK95602.1"/>
    <property type="molecule type" value="Genomic_DNA"/>
</dbReference>
<evidence type="ECO:0000313" key="5">
    <source>
        <dbReference type="Proteomes" id="UP000238825"/>
    </source>
</evidence>